<reference evidence="1 2" key="1">
    <citation type="journal article" date="2014" name="Genome Announc.">
        <title>Draft Genome Sequence of the Haloacid-Degrading Burkholderia caribensis Strain MBA4.</title>
        <authorList>
            <person name="Pan Y."/>
            <person name="Kong K.F."/>
            <person name="Tsang J.S."/>
        </authorList>
    </citation>
    <scope>NUCLEOTIDE SEQUENCE [LARGE SCALE GENOMIC DNA]</scope>
    <source>
        <strain evidence="1 2">MBA4</strain>
        <plasmid evidence="2">Plasmid</plasmid>
    </source>
</reference>
<gene>
    <name evidence="1" type="ORF">K788_0007126</name>
</gene>
<dbReference type="KEGG" id="bcai:K788_0007126"/>
<dbReference type="Proteomes" id="UP000019146">
    <property type="component" value="Plasmid unnamed"/>
</dbReference>
<protein>
    <submittedName>
        <fullName evidence="1">Uncharacterized protein</fullName>
    </submittedName>
</protein>
<evidence type="ECO:0000313" key="2">
    <source>
        <dbReference type="Proteomes" id="UP000019146"/>
    </source>
</evidence>
<evidence type="ECO:0000313" key="1">
    <source>
        <dbReference type="EMBL" id="ALL71702.1"/>
    </source>
</evidence>
<accession>A0A0P0RRF3</accession>
<dbReference type="EMBL" id="CP012748">
    <property type="protein sequence ID" value="ALL71702.1"/>
    <property type="molecule type" value="Genomic_DNA"/>
</dbReference>
<geneLocation type="plasmid" evidence="2"/>
<name>A0A0P0RRF3_9BURK</name>
<organism evidence="1 2">
    <name type="scientific">Paraburkholderia caribensis MBA4</name>
    <dbReference type="NCBI Taxonomy" id="1323664"/>
    <lineage>
        <taxon>Bacteria</taxon>
        <taxon>Pseudomonadati</taxon>
        <taxon>Pseudomonadota</taxon>
        <taxon>Betaproteobacteria</taxon>
        <taxon>Burkholderiales</taxon>
        <taxon>Burkholderiaceae</taxon>
        <taxon>Paraburkholderia</taxon>
    </lineage>
</organism>
<proteinExistence type="predicted"/>
<keyword evidence="1" id="KW-0614">Plasmid</keyword>
<dbReference type="AlphaFoldDB" id="A0A0P0RRF3"/>
<sequence>MTDAHGRRLAGGVHQAAWRVPALAGVMKRCPDDHDAGLFSA</sequence>